<sequence length="637" mass="70490">MGDQAPARPDAAEGKGSAEVEWPLPYRLRPPQQHEQKPHWTHHLYRGPNNEAVEVLYSSNKAQSEALAQRFLNEPILGFDLEWPMPWNWTKPEKTLKDEIALLQIASPDKIALFHLGLHSGTEPTDLICPSLRKIIESPAITKTGHNIMAADCSKLKKHFSLVPRAIFELSHLHYLVMHGQNEPSKVLTKIGGISLAELVRIHLGYEMLKDGKVRKSNWKRPLNERQKTYAAADAYAGVMLYHCLNAKRVAMDPKPPMPLLADRYLPFGSAKQEAVRLLPSKEGETFATAAVVFGVEELQQEEKQQNSGTDPVSKDSVPKNRATKACKERPKLDTKSQALFDQLSLRRKVLAKAEGVPAFRVASDAVLESLARERPEDDDALLSVKGIGKKQQDKYGAEWLEVIAQFLAINEIVPLEPLESIPQVTSASALDTQRKARPATPTRQPRRRKQPPENSPDSSPAFGNPVRPPPQLHTGLSFGLAGTQLSDDGATVDGPSQTEAHEPVEEASEGESDSSLAFFTPLSRPGSLKRKRSESPLDTYIPGPSEKDTAPLTPRSRIFRNKIVAFSRQVTGKLKSRPADAGPVVSETTIDRIVAVAPRTLEELHRIPGIEGFVQACKETEVDLLKNIMKFAPVKF</sequence>
<dbReference type="InterPro" id="IPR012337">
    <property type="entry name" value="RNaseH-like_sf"/>
</dbReference>
<dbReference type="InterPro" id="IPR010997">
    <property type="entry name" value="HRDC-like_sf"/>
</dbReference>
<dbReference type="OrthoDB" id="1920326at2759"/>
<feature type="region of interest" description="Disordered" evidence="3">
    <location>
        <begin position="301"/>
        <end position="331"/>
    </location>
</feature>
<dbReference type="GO" id="GO:0000166">
    <property type="term" value="F:nucleotide binding"/>
    <property type="evidence" value="ECO:0007669"/>
    <property type="project" value="InterPro"/>
</dbReference>
<dbReference type="SUPFAM" id="SSF47819">
    <property type="entry name" value="HRDC-like"/>
    <property type="match status" value="1"/>
</dbReference>
<dbReference type="Gene3D" id="3.30.420.10">
    <property type="entry name" value="Ribonuclease H-like superfamily/Ribonuclease H"/>
    <property type="match status" value="1"/>
</dbReference>
<feature type="region of interest" description="Disordered" evidence="3">
    <location>
        <begin position="426"/>
        <end position="554"/>
    </location>
</feature>
<dbReference type="PROSITE" id="PS50967">
    <property type="entry name" value="HRDC"/>
    <property type="match status" value="1"/>
</dbReference>
<dbReference type="GeneID" id="54582898"/>
<dbReference type="SMART" id="SM00341">
    <property type="entry name" value="HRDC"/>
    <property type="match status" value="1"/>
</dbReference>
<keyword evidence="1" id="KW-0540">Nuclease</keyword>
<dbReference type="InterPro" id="IPR002562">
    <property type="entry name" value="3'-5'_exonuclease_dom"/>
</dbReference>
<evidence type="ECO:0000313" key="6">
    <source>
        <dbReference type="Proteomes" id="UP000800094"/>
    </source>
</evidence>
<evidence type="ECO:0000256" key="3">
    <source>
        <dbReference type="SAM" id="MobiDB-lite"/>
    </source>
</evidence>
<feature type="domain" description="HRDC" evidence="4">
    <location>
        <begin position="334"/>
        <end position="414"/>
    </location>
</feature>
<dbReference type="EMBL" id="ML987199">
    <property type="protein sequence ID" value="KAF2246075.1"/>
    <property type="molecule type" value="Genomic_DNA"/>
</dbReference>
<dbReference type="GO" id="GO:0008408">
    <property type="term" value="F:3'-5' exonuclease activity"/>
    <property type="evidence" value="ECO:0007669"/>
    <property type="project" value="InterPro"/>
</dbReference>
<proteinExistence type="predicted"/>
<dbReference type="Proteomes" id="UP000800094">
    <property type="component" value="Unassembled WGS sequence"/>
</dbReference>
<dbReference type="InterPro" id="IPR002121">
    <property type="entry name" value="HRDC_dom"/>
</dbReference>
<name>A0A6A6I6A5_9PLEO</name>
<protein>
    <recommendedName>
        <fullName evidence="4">HRDC domain-containing protein</fullName>
    </recommendedName>
</protein>
<evidence type="ECO:0000256" key="2">
    <source>
        <dbReference type="ARBA" id="ARBA00022801"/>
    </source>
</evidence>
<organism evidence="5 6">
    <name type="scientific">Trematosphaeria pertusa</name>
    <dbReference type="NCBI Taxonomy" id="390896"/>
    <lineage>
        <taxon>Eukaryota</taxon>
        <taxon>Fungi</taxon>
        <taxon>Dikarya</taxon>
        <taxon>Ascomycota</taxon>
        <taxon>Pezizomycotina</taxon>
        <taxon>Dothideomycetes</taxon>
        <taxon>Pleosporomycetidae</taxon>
        <taxon>Pleosporales</taxon>
        <taxon>Massarineae</taxon>
        <taxon>Trematosphaeriaceae</taxon>
        <taxon>Trematosphaeria</taxon>
    </lineage>
</organism>
<evidence type="ECO:0000259" key="4">
    <source>
        <dbReference type="PROSITE" id="PS50967"/>
    </source>
</evidence>
<dbReference type="InterPro" id="IPR036397">
    <property type="entry name" value="RNaseH_sf"/>
</dbReference>
<gene>
    <name evidence="5" type="ORF">BU26DRAFT_521580</name>
</gene>
<accession>A0A6A6I6A5</accession>
<dbReference type="Pfam" id="PF00570">
    <property type="entry name" value="HRDC"/>
    <property type="match status" value="1"/>
</dbReference>
<evidence type="ECO:0000313" key="5">
    <source>
        <dbReference type="EMBL" id="KAF2246075.1"/>
    </source>
</evidence>
<evidence type="ECO:0000256" key="1">
    <source>
        <dbReference type="ARBA" id="ARBA00022722"/>
    </source>
</evidence>
<dbReference type="GO" id="GO:0005737">
    <property type="term" value="C:cytoplasm"/>
    <property type="evidence" value="ECO:0007669"/>
    <property type="project" value="TreeGrafter"/>
</dbReference>
<keyword evidence="2" id="KW-0378">Hydrolase</keyword>
<dbReference type="GO" id="GO:0005634">
    <property type="term" value="C:nucleus"/>
    <property type="evidence" value="ECO:0007669"/>
    <property type="project" value="TreeGrafter"/>
</dbReference>
<dbReference type="AlphaFoldDB" id="A0A6A6I6A5"/>
<dbReference type="SUPFAM" id="SSF53098">
    <property type="entry name" value="Ribonuclease H-like"/>
    <property type="match status" value="1"/>
</dbReference>
<dbReference type="SMART" id="SM00474">
    <property type="entry name" value="35EXOc"/>
    <property type="match status" value="1"/>
</dbReference>
<dbReference type="PANTHER" id="PTHR13620:SF104">
    <property type="entry name" value="EXONUCLEASE 3'-5' DOMAIN-CONTAINING PROTEIN 2"/>
    <property type="match status" value="1"/>
</dbReference>
<dbReference type="InterPro" id="IPR044876">
    <property type="entry name" value="HRDC_dom_sf"/>
</dbReference>
<keyword evidence="6" id="KW-1185">Reference proteome</keyword>
<reference evidence="5" key="1">
    <citation type="journal article" date="2020" name="Stud. Mycol.">
        <title>101 Dothideomycetes genomes: a test case for predicting lifestyles and emergence of pathogens.</title>
        <authorList>
            <person name="Haridas S."/>
            <person name="Albert R."/>
            <person name="Binder M."/>
            <person name="Bloem J."/>
            <person name="Labutti K."/>
            <person name="Salamov A."/>
            <person name="Andreopoulos B."/>
            <person name="Baker S."/>
            <person name="Barry K."/>
            <person name="Bills G."/>
            <person name="Bluhm B."/>
            <person name="Cannon C."/>
            <person name="Castanera R."/>
            <person name="Culley D."/>
            <person name="Daum C."/>
            <person name="Ezra D."/>
            <person name="Gonzalez J."/>
            <person name="Henrissat B."/>
            <person name="Kuo A."/>
            <person name="Liang C."/>
            <person name="Lipzen A."/>
            <person name="Lutzoni F."/>
            <person name="Magnuson J."/>
            <person name="Mondo S."/>
            <person name="Nolan M."/>
            <person name="Ohm R."/>
            <person name="Pangilinan J."/>
            <person name="Park H.-J."/>
            <person name="Ramirez L."/>
            <person name="Alfaro M."/>
            <person name="Sun H."/>
            <person name="Tritt A."/>
            <person name="Yoshinaga Y."/>
            <person name="Zwiers L.-H."/>
            <person name="Turgeon B."/>
            <person name="Goodwin S."/>
            <person name="Spatafora J."/>
            <person name="Crous P."/>
            <person name="Grigoriev I."/>
        </authorList>
    </citation>
    <scope>NUCLEOTIDE SEQUENCE</scope>
    <source>
        <strain evidence="5">CBS 122368</strain>
    </source>
</reference>
<dbReference type="RefSeq" id="XP_033681079.1">
    <property type="nucleotide sequence ID" value="XM_033829568.1"/>
</dbReference>
<dbReference type="PANTHER" id="PTHR13620">
    <property type="entry name" value="3-5 EXONUCLEASE"/>
    <property type="match status" value="1"/>
</dbReference>
<dbReference type="Pfam" id="PF01612">
    <property type="entry name" value="DNA_pol_A_exo1"/>
    <property type="match status" value="1"/>
</dbReference>
<dbReference type="Gene3D" id="1.10.150.80">
    <property type="entry name" value="HRDC domain"/>
    <property type="match status" value="1"/>
</dbReference>
<dbReference type="InterPro" id="IPR051132">
    <property type="entry name" value="3-5_Exonuclease_domain"/>
</dbReference>
<feature type="region of interest" description="Disordered" evidence="3">
    <location>
        <begin position="1"/>
        <end position="22"/>
    </location>
</feature>
<dbReference type="GO" id="GO:0003676">
    <property type="term" value="F:nucleic acid binding"/>
    <property type="evidence" value="ECO:0007669"/>
    <property type="project" value="InterPro"/>
</dbReference>
<dbReference type="GO" id="GO:0006139">
    <property type="term" value="P:nucleobase-containing compound metabolic process"/>
    <property type="evidence" value="ECO:0007669"/>
    <property type="project" value="InterPro"/>
</dbReference>
<dbReference type="CDD" id="cd06141">
    <property type="entry name" value="WRN_exo"/>
    <property type="match status" value="1"/>
</dbReference>